<feature type="transmembrane region" description="Helical" evidence="6">
    <location>
        <begin position="223"/>
        <end position="244"/>
    </location>
</feature>
<keyword evidence="6" id="KW-0046">Antibiotic resistance</keyword>
<keyword evidence="5 6" id="KW-0472">Membrane</keyword>
<evidence type="ECO:0000256" key="7">
    <source>
        <dbReference type="SAM" id="Coils"/>
    </source>
</evidence>
<feature type="transmembrane region" description="Helical" evidence="6">
    <location>
        <begin position="69"/>
        <end position="91"/>
    </location>
</feature>
<dbReference type="PANTHER" id="PTHR37693:SF1">
    <property type="entry name" value="INTEGRAL MEMBRANE PROTEIN"/>
    <property type="match status" value="1"/>
</dbReference>
<organism evidence="9 10">
    <name type="scientific">Candidatus Caccopulliclostridium gallistercoris</name>
    <dbReference type="NCBI Taxonomy" id="2840719"/>
    <lineage>
        <taxon>Bacteria</taxon>
        <taxon>Bacillati</taxon>
        <taxon>Bacillota</taxon>
        <taxon>Clostridia</taxon>
        <taxon>Candidatus Caccopulliclostridium</taxon>
    </lineage>
</organism>
<feature type="region of interest" description="Disordered" evidence="8">
    <location>
        <begin position="1"/>
        <end position="29"/>
    </location>
</feature>
<evidence type="ECO:0000256" key="4">
    <source>
        <dbReference type="ARBA" id="ARBA00022989"/>
    </source>
</evidence>
<keyword evidence="4 6" id="KW-1133">Transmembrane helix</keyword>
<keyword evidence="6" id="KW-0808">Transferase</keyword>
<dbReference type="GO" id="GO:0006629">
    <property type="term" value="P:lipid metabolic process"/>
    <property type="evidence" value="ECO:0007669"/>
    <property type="project" value="UniProtKB-KW"/>
</dbReference>
<comment type="function">
    <text evidence="6">Catalyzes the transfer of a lysyl group from L-lysyl-tRNA(Lys) to membrane-bound phosphatidylglycerol (PG), which produces lysylphosphatidylglycerol (LPG), a major component of the bacterial membrane with a positive net charge. LPG synthesis contributes to bacterial virulence as it is involved in the resistance mechanism against cationic antimicrobial peptides (CAMP) produces by the host's immune system (defensins, cathelicidins) and by the competing microorganisms.</text>
</comment>
<keyword evidence="2" id="KW-1003">Cell membrane</keyword>
<reference evidence="9" key="1">
    <citation type="submission" date="2020-10" db="EMBL/GenBank/DDBJ databases">
        <authorList>
            <person name="Gilroy R."/>
        </authorList>
    </citation>
    <scope>NUCLEOTIDE SEQUENCE</scope>
    <source>
        <strain evidence="9">CHK186-9395</strain>
    </source>
</reference>
<keyword evidence="7" id="KW-0175">Coiled coil</keyword>
<feature type="transmembrane region" description="Helical" evidence="6">
    <location>
        <begin position="297"/>
        <end position="324"/>
    </location>
</feature>
<evidence type="ECO:0000256" key="3">
    <source>
        <dbReference type="ARBA" id="ARBA00022692"/>
    </source>
</evidence>
<keyword evidence="3 6" id="KW-0812">Transmembrane</keyword>
<feature type="transmembrane region" description="Helical" evidence="6">
    <location>
        <begin position="106"/>
        <end position="123"/>
    </location>
</feature>
<feature type="coiled-coil region" evidence="7">
    <location>
        <begin position="38"/>
        <end position="65"/>
    </location>
</feature>
<evidence type="ECO:0000256" key="5">
    <source>
        <dbReference type="ARBA" id="ARBA00023136"/>
    </source>
</evidence>
<evidence type="ECO:0000313" key="10">
    <source>
        <dbReference type="Proteomes" id="UP000886861"/>
    </source>
</evidence>
<comment type="caution">
    <text evidence="9">The sequence shown here is derived from an EMBL/GenBank/DDBJ whole genome shotgun (WGS) entry which is preliminary data.</text>
</comment>
<feature type="transmembrane region" description="Helical" evidence="6">
    <location>
        <begin position="330"/>
        <end position="349"/>
    </location>
</feature>
<evidence type="ECO:0000313" key="9">
    <source>
        <dbReference type="EMBL" id="HIV01114.1"/>
    </source>
</evidence>
<evidence type="ECO:0000256" key="2">
    <source>
        <dbReference type="ARBA" id="ARBA00022475"/>
    </source>
</evidence>
<proteinExistence type="inferred from homology"/>
<dbReference type="EC" id="2.3.2.3" evidence="6"/>
<feature type="transmembrane region" description="Helical" evidence="6">
    <location>
        <begin position="191"/>
        <end position="211"/>
    </location>
</feature>
<accession>A0A9D1NEB0</accession>
<dbReference type="AlphaFoldDB" id="A0A9D1NEB0"/>
<protein>
    <recommendedName>
        <fullName evidence="6">Phosphatidylglycerol lysyltransferase</fullName>
        <ecNumber evidence="6">2.3.2.3</ecNumber>
    </recommendedName>
    <alternativeName>
        <fullName evidence="6">Lysylphosphatidylglycerol synthase</fullName>
    </alternativeName>
</protein>
<feature type="compositionally biased region" description="Basic and acidic residues" evidence="8">
    <location>
        <begin position="16"/>
        <end position="27"/>
    </location>
</feature>
<comment type="subcellular location">
    <subcellularLocation>
        <location evidence="1 6">Cell membrane</location>
        <topology evidence="1 6">Multi-pass membrane protein</topology>
    </subcellularLocation>
</comment>
<dbReference type="InterPro" id="IPR022791">
    <property type="entry name" value="L-PG_synthase/AglD"/>
</dbReference>
<dbReference type="EMBL" id="DVOJ01000004">
    <property type="protein sequence ID" value="HIV01114.1"/>
    <property type="molecule type" value="Genomic_DNA"/>
</dbReference>
<dbReference type="NCBIfam" id="TIGR00374">
    <property type="entry name" value="flippase-like domain"/>
    <property type="match status" value="1"/>
</dbReference>
<dbReference type="PANTHER" id="PTHR37693">
    <property type="entry name" value="PHOSPHATIDYLGLYCEROL LYSYLTRANSFERASE"/>
    <property type="match status" value="1"/>
</dbReference>
<gene>
    <name evidence="6" type="primary">mprF</name>
    <name evidence="9" type="ORF">IAA62_00960</name>
</gene>
<comment type="similarity">
    <text evidence="6">Belongs to the LPG synthase family.</text>
</comment>
<feature type="transmembrane region" description="Helical" evidence="6">
    <location>
        <begin position="361"/>
        <end position="379"/>
    </location>
</feature>
<evidence type="ECO:0000256" key="1">
    <source>
        <dbReference type="ARBA" id="ARBA00004651"/>
    </source>
</evidence>
<reference evidence="9" key="2">
    <citation type="journal article" date="2021" name="PeerJ">
        <title>Extensive microbial diversity within the chicken gut microbiome revealed by metagenomics and culture.</title>
        <authorList>
            <person name="Gilroy R."/>
            <person name="Ravi A."/>
            <person name="Getino M."/>
            <person name="Pursley I."/>
            <person name="Horton D.L."/>
            <person name="Alikhan N.F."/>
            <person name="Baker D."/>
            <person name="Gharbi K."/>
            <person name="Hall N."/>
            <person name="Watson M."/>
            <person name="Adriaenssens E.M."/>
            <person name="Foster-Nyarko E."/>
            <person name="Jarju S."/>
            <person name="Secka A."/>
            <person name="Antonio M."/>
            <person name="Oren A."/>
            <person name="Chaudhuri R.R."/>
            <person name="La Ragione R."/>
            <person name="Hildebrand F."/>
            <person name="Pallen M.J."/>
        </authorList>
    </citation>
    <scope>NUCLEOTIDE SEQUENCE</scope>
    <source>
        <strain evidence="9">CHK186-9395</strain>
    </source>
</reference>
<keyword evidence="6" id="KW-0443">Lipid metabolism</keyword>
<dbReference type="GO" id="GO:0046677">
    <property type="term" value="P:response to antibiotic"/>
    <property type="evidence" value="ECO:0007669"/>
    <property type="project" value="UniProtKB-KW"/>
</dbReference>
<dbReference type="Pfam" id="PF03706">
    <property type="entry name" value="LPG_synthase_TM"/>
    <property type="match status" value="1"/>
</dbReference>
<dbReference type="GO" id="GO:0050071">
    <property type="term" value="F:phosphatidylglycerol lysyltransferase activity"/>
    <property type="evidence" value="ECO:0007669"/>
    <property type="project" value="UniProtKB-EC"/>
</dbReference>
<feature type="transmembrane region" description="Helical" evidence="6">
    <location>
        <begin position="385"/>
        <end position="403"/>
    </location>
</feature>
<name>A0A9D1NEB0_9FIRM</name>
<dbReference type="Proteomes" id="UP000886861">
    <property type="component" value="Unassembled WGS sequence"/>
</dbReference>
<evidence type="ECO:0000256" key="8">
    <source>
        <dbReference type="SAM" id="MobiDB-lite"/>
    </source>
</evidence>
<feature type="compositionally biased region" description="Basic residues" evidence="8">
    <location>
        <begin position="1"/>
        <end position="15"/>
    </location>
</feature>
<evidence type="ECO:0000256" key="6">
    <source>
        <dbReference type="RuleBase" id="RU363042"/>
    </source>
</evidence>
<dbReference type="GO" id="GO:0005886">
    <property type="term" value="C:plasma membrane"/>
    <property type="evidence" value="ECO:0007669"/>
    <property type="project" value="UniProtKB-SubCell"/>
</dbReference>
<sequence>MRKRDGKKNVKIRAPRKAEEPFSREENVETATLTEEEVKEIIEKQENDQNQIDEAEQTVAKQKSKKKKIWNLIFFLINIAVVVGILVYQLLTQEVMPLSTLFNSGFNFWFLVLTLFIFALTMFTETFRTSILINHTSGKWRPFLSYKVSAVGRYYDVITPLATGGEPFQILYLKNRGLSVSSAISVPMGRYVLCQLASILMSTIVLILAATTDIVGGVNVISVAFYIGYAINTAICLVTIFLSISKKVGAKLVAWALKFLKKIKIVKNYDKQYNKVLKVVSDYQNTMQEFAKSKWKFVLLALISIIQYILQYAIPFGIVCLFLGWRPDLFLQVFIMGVMIDMAASFIPIPGGSGVSELSFTALFASLFTEGTLFWALILWRFMSYYIYIIQGIVIIMYDYFIGNKKYSWLKRKWELEAESAEFREQKLRNYQRSKNKLI</sequence>
<comment type="catalytic activity">
    <reaction evidence="6">
        <text>L-lysyl-tRNA(Lys) + a 1,2-diacyl-sn-glycero-3-phospho-(1'-sn-glycerol) = a 1,2-diacyl-sn-glycero-3-phospho-1'-(3'-O-L-lysyl)-sn-glycerol + tRNA(Lys)</text>
        <dbReference type="Rhea" id="RHEA:10668"/>
        <dbReference type="Rhea" id="RHEA-COMP:9696"/>
        <dbReference type="Rhea" id="RHEA-COMP:9697"/>
        <dbReference type="ChEBI" id="CHEBI:64716"/>
        <dbReference type="ChEBI" id="CHEBI:75792"/>
        <dbReference type="ChEBI" id="CHEBI:78442"/>
        <dbReference type="ChEBI" id="CHEBI:78529"/>
        <dbReference type="EC" id="2.3.2.3"/>
    </reaction>
</comment>